<protein>
    <submittedName>
        <fullName evidence="2">Uncharacterized protein</fullName>
    </submittedName>
</protein>
<feature type="compositionally biased region" description="Basic and acidic residues" evidence="1">
    <location>
        <begin position="210"/>
        <end position="224"/>
    </location>
</feature>
<dbReference type="Proteomes" id="UP000000496">
    <property type="component" value="Chromosome gsn.131"/>
</dbReference>
<dbReference type="RefSeq" id="WP_013944346.1">
    <property type="nucleotide sequence ID" value="NC_015713.1"/>
</dbReference>
<evidence type="ECO:0000313" key="2">
    <source>
        <dbReference type="EMBL" id="CCB89880.1"/>
    </source>
</evidence>
<dbReference type="STRING" id="331113.SNE_A20030"/>
<accession>F8L3M1</accession>
<dbReference type="HOGENOM" id="CLU_471645_0_0_0"/>
<feature type="compositionally biased region" description="Low complexity" evidence="1">
    <location>
        <begin position="125"/>
        <end position="150"/>
    </location>
</feature>
<feature type="compositionally biased region" description="Basic and acidic residues" evidence="1">
    <location>
        <begin position="18"/>
        <end position="45"/>
    </location>
</feature>
<evidence type="ECO:0000313" key="3">
    <source>
        <dbReference type="Proteomes" id="UP000000496"/>
    </source>
</evidence>
<dbReference type="EMBL" id="FR872582">
    <property type="protein sequence ID" value="CCB89880.1"/>
    <property type="molecule type" value="Genomic_DNA"/>
</dbReference>
<name>F8L3M1_SIMNZ</name>
<dbReference type="KEGG" id="sng:SNE_A20030"/>
<dbReference type="AlphaFoldDB" id="F8L3M1"/>
<organism evidence="2 3">
    <name type="scientific">Simkania negevensis (strain ATCC VR-1471 / DSM 27360 / Z)</name>
    <dbReference type="NCBI Taxonomy" id="331113"/>
    <lineage>
        <taxon>Bacteria</taxon>
        <taxon>Pseudomonadati</taxon>
        <taxon>Chlamydiota</taxon>
        <taxon>Chlamydiia</taxon>
        <taxon>Parachlamydiales</taxon>
        <taxon>Simkaniaceae</taxon>
        <taxon>Simkania</taxon>
    </lineage>
</organism>
<evidence type="ECO:0000256" key="1">
    <source>
        <dbReference type="SAM" id="MobiDB-lite"/>
    </source>
</evidence>
<feature type="region of interest" description="Disordered" evidence="1">
    <location>
        <begin position="1"/>
        <end position="343"/>
    </location>
</feature>
<keyword evidence="3" id="KW-1185">Reference proteome</keyword>
<gene>
    <name evidence="2" type="ordered locus">SNE_A20030</name>
</gene>
<feature type="compositionally biased region" description="Basic and acidic residues" evidence="1">
    <location>
        <begin position="256"/>
        <end position="269"/>
    </location>
</feature>
<proteinExistence type="predicted"/>
<reference evidence="2 3" key="2">
    <citation type="journal article" date="2011" name="Mol. Biol. Evol.">
        <title>Unity in variety--the pan-genome of the Chlamydiae.</title>
        <authorList>
            <person name="Collingro A."/>
            <person name="Tischler P."/>
            <person name="Weinmaier T."/>
            <person name="Penz T."/>
            <person name="Heinz E."/>
            <person name="Brunham R.C."/>
            <person name="Read T.D."/>
            <person name="Bavoil P.M."/>
            <person name="Sachse K."/>
            <person name="Kahane S."/>
            <person name="Friedman M.G."/>
            <person name="Rattei T."/>
            <person name="Myers G.S."/>
            <person name="Horn M."/>
        </authorList>
    </citation>
    <scope>NUCLEOTIDE SEQUENCE [LARGE SCALE GENOMIC DNA]</scope>
    <source>
        <strain evidence="3">ATCC VR-1471 / Z</strain>
    </source>
</reference>
<feature type="compositionally biased region" description="Low complexity" evidence="1">
    <location>
        <begin position="186"/>
        <end position="209"/>
    </location>
</feature>
<reference key="1">
    <citation type="journal article" date="2011" name="Mol. Biol. Evol.">
        <title>Unity in variety -- the pan-genome of the Chlamydiae.</title>
        <authorList>
            <person name="Collingro A."/>
            <person name="Tischler P."/>
            <person name="Weinmaier T."/>
            <person name="Penz T."/>
            <person name="Heinz E."/>
            <person name="Brunham R.C."/>
            <person name="Read T.D."/>
            <person name="Bavoil P.M."/>
            <person name="Sachse K."/>
            <person name="Kahane S."/>
            <person name="Friedman M.G."/>
            <person name="Rattei T."/>
            <person name="Myers G.S.A."/>
            <person name="Horn M."/>
        </authorList>
    </citation>
    <scope>NUCLEOTIDE SEQUENCE</scope>
    <source>
        <strain>Z</strain>
    </source>
</reference>
<sequence>MVDPTQQRGETGRSMGPEPEKEQQIDPEKFKKVLKVEEVDPSEKRQQRRLKKGEEEGDEDEDVQAKAPPPPSSSFAEFMEDKSELDGLFDSEGGGVRKRAAPQTSEAAPKPGSISTEGVEVGEEQPSAQPQAQVAPSPYQPQTTSQQQPPTEQPPPSAQPSEQPSSFGQGEEGFPDYATPQYQLGEQQNANQTAYTTEQAQTQPTTEASQEGKEEGSPKKKEEDTSLLASQPTKDALKSKKKVPAKPAPRIETITPEEKQPTSTKEEAAPKQPVAKGEETQQPFPQAGEESVMPTFMGAPAPTGAEKGEKLAEQPLEAPMEGEAKPPLEKTTVPTPTEEETGGVSLEGIQKKEVVGSTEIPAQAPPRTRPQTAVTFERYTPEQIRNQKMGKPSPLPAGALSDEGFATPSLPEEEMGMMGDHKKKDDFPFINADELTANLPPLEQPFAAIVPPTDAPHYSQLSPQTYELYEKMVGTILVQTHSGITSTTVTLNMPNSIFNGAQVILERYSTAPQAFNLQLVGTPQAVDVFNANMADLVAAFKQSQHAFEVNLLKPVLEGKKPLIRRKGAAGGGGDKNKK</sequence>